<dbReference type="Proteomes" id="UP000215377">
    <property type="component" value="Unassembled WGS sequence"/>
</dbReference>
<comment type="subcellular location">
    <subcellularLocation>
        <location evidence="1">Membrane</location>
        <topology evidence="1">Multi-pass membrane protein</topology>
    </subcellularLocation>
</comment>
<evidence type="ECO:0000256" key="2">
    <source>
        <dbReference type="ARBA" id="ARBA00022692"/>
    </source>
</evidence>
<feature type="region of interest" description="Disordered" evidence="5">
    <location>
        <begin position="444"/>
        <end position="478"/>
    </location>
</feature>
<feature type="compositionally biased region" description="Low complexity" evidence="5">
    <location>
        <begin position="444"/>
        <end position="469"/>
    </location>
</feature>
<dbReference type="GO" id="GO:0016020">
    <property type="term" value="C:membrane"/>
    <property type="evidence" value="ECO:0007669"/>
    <property type="project" value="UniProtKB-SubCell"/>
</dbReference>
<evidence type="ECO:0000313" key="7">
    <source>
        <dbReference type="EMBL" id="OWU77373.1"/>
    </source>
</evidence>
<dbReference type="RefSeq" id="WP_158217884.1">
    <property type="nucleotide sequence ID" value="NZ_AQQR01000001.1"/>
</dbReference>
<feature type="domain" description="O-antigen ligase-related" evidence="6">
    <location>
        <begin position="235"/>
        <end position="372"/>
    </location>
</feature>
<keyword evidence="3" id="KW-1133">Transmembrane helix</keyword>
<keyword evidence="2" id="KW-0812">Transmembrane</keyword>
<organism evidence="7 8">
    <name type="scientific">Marinibacterium profundimaris</name>
    <dbReference type="NCBI Taxonomy" id="1679460"/>
    <lineage>
        <taxon>Bacteria</taxon>
        <taxon>Pseudomonadati</taxon>
        <taxon>Pseudomonadota</taxon>
        <taxon>Alphaproteobacteria</taxon>
        <taxon>Rhodobacterales</taxon>
        <taxon>Paracoccaceae</taxon>
        <taxon>Marinibacterium</taxon>
    </lineage>
</organism>
<evidence type="ECO:0000256" key="4">
    <source>
        <dbReference type="ARBA" id="ARBA00023136"/>
    </source>
</evidence>
<dbReference type="PANTHER" id="PTHR37422">
    <property type="entry name" value="TEICHURONIC ACID BIOSYNTHESIS PROTEIN TUAE"/>
    <property type="match status" value="1"/>
</dbReference>
<keyword evidence="8" id="KW-1185">Reference proteome</keyword>
<evidence type="ECO:0000256" key="5">
    <source>
        <dbReference type="SAM" id="MobiDB-lite"/>
    </source>
</evidence>
<protein>
    <recommendedName>
        <fullName evidence="6">O-antigen ligase-related domain-containing protein</fullName>
    </recommendedName>
</protein>
<gene>
    <name evidence="7" type="ORF">ATO3_01250</name>
</gene>
<sequence length="478" mass="50173">MSGQSGFRHILSVTQTGLGWLTLAALAGATLTGGAVQPLGYTLLALGVALIFAAQVPLDALRGVPVATHRALMPIALPYAAVMGWLWLQCLPGLPAAWVHAAWAFAPDPAARAISADPSEGRLITMRLICYGLVFLLLVRSARSGWHATMFLRAFALLSALLAARGLVDALSTGEPVTASLVNRNSYATLAGFGALANLAVLRQMSGRAGTGDPAAALRRVLDGLVRGGWLPALGTLLCLSALALTASRAGLVCSLAGILVFAAVLRPRRRQAAGMRWVLPGLILGFVMLFLGSDVASRLGRLPEDARLRIYPAVLEGIAERPWTGHGAGAFRDTFRAHVPAEMGFADWDMAHSSYLENAYEFGLPAALVFYLGLGAIGVRLLLGVRRRRACRVIPAFALGCFTLAALHAAVDFSLQIPAIAASFAAILGIGWAQSFPGAATRTPTRRTAATTAQRPVAPTSITSTSSSMRTAVSRPE</sequence>
<evidence type="ECO:0000256" key="1">
    <source>
        <dbReference type="ARBA" id="ARBA00004141"/>
    </source>
</evidence>
<evidence type="ECO:0000259" key="6">
    <source>
        <dbReference type="Pfam" id="PF04932"/>
    </source>
</evidence>
<dbReference type="EMBL" id="AQQR01000001">
    <property type="protein sequence ID" value="OWU77373.1"/>
    <property type="molecule type" value="Genomic_DNA"/>
</dbReference>
<dbReference type="PANTHER" id="PTHR37422:SF23">
    <property type="entry name" value="TEICHURONIC ACID BIOSYNTHESIS PROTEIN TUAE"/>
    <property type="match status" value="1"/>
</dbReference>
<accession>A0A225NR78</accession>
<proteinExistence type="predicted"/>
<evidence type="ECO:0000256" key="3">
    <source>
        <dbReference type="ARBA" id="ARBA00022989"/>
    </source>
</evidence>
<dbReference type="InterPro" id="IPR007016">
    <property type="entry name" value="O-antigen_ligase-rel_domated"/>
</dbReference>
<dbReference type="InterPro" id="IPR051533">
    <property type="entry name" value="WaaL-like"/>
</dbReference>
<dbReference type="Pfam" id="PF04932">
    <property type="entry name" value="Wzy_C"/>
    <property type="match status" value="1"/>
</dbReference>
<keyword evidence="4" id="KW-0472">Membrane</keyword>
<name>A0A225NR78_9RHOB</name>
<dbReference type="OrthoDB" id="4391260at2"/>
<evidence type="ECO:0000313" key="8">
    <source>
        <dbReference type="Proteomes" id="UP000215377"/>
    </source>
</evidence>
<comment type="caution">
    <text evidence="7">The sequence shown here is derived from an EMBL/GenBank/DDBJ whole genome shotgun (WGS) entry which is preliminary data.</text>
</comment>
<reference evidence="7 8" key="1">
    <citation type="submission" date="2013-04" db="EMBL/GenBank/DDBJ databases">
        <title>Oceanicola sp. 22II1-22F33 Genome Sequencing.</title>
        <authorList>
            <person name="Lai Q."/>
            <person name="Li G."/>
            <person name="Shao Z."/>
        </authorList>
    </citation>
    <scope>NUCLEOTIDE SEQUENCE [LARGE SCALE GENOMIC DNA]</scope>
    <source>
        <strain evidence="7 8">22II1-22F33</strain>
    </source>
</reference>
<dbReference type="AlphaFoldDB" id="A0A225NR78"/>